<proteinExistence type="predicted"/>
<evidence type="ECO:0000313" key="3">
    <source>
        <dbReference type="Proteomes" id="UP000005239"/>
    </source>
</evidence>
<sequence length="75" mass="8052">MENEETDSSSRLTPNGRLLPVDQPSSIYAQNQQDDVNDERKEDGMSMKRGMGSGDAPSMLTYGGGMGMAPPMAPD</sequence>
<evidence type="ECO:0000256" key="1">
    <source>
        <dbReference type="SAM" id="MobiDB-lite"/>
    </source>
</evidence>
<gene>
    <name evidence="2" type="primary">WBGene00281919</name>
</gene>
<organism evidence="2 3">
    <name type="scientific">Pristionchus pacificus</name>
    <name type="common">Parasitic nematode worm</name>
    <dbReference type="NCBI Taxonomy" id="54126"/>
    <lineage>
        <taxon>Eukaryota</taxon>
        <taxon>Metazoa</taxon>
        <taxon>Ecdysozoa</taxon>
        <taxon>Nematoda</taxon>
        <taxon>Chromadorea</taxon>
        <taxon>Rhabditida</taxon>
        <taxon>Rhabditina</taxon>
        <taxon>Diplogasteromorpha</taxon>
        <taxon>Diplogasteroidea</taxon>
        <taxon>Neodiplogasteridae</taxon>
        <taxon>Pristionchus</taxon>
    </lineage>
</organism>
<dbReference type="EnsemblMetazoa" id="PPA43550.1">
    <property type="protein sequence ID" value="PPA43550.1"/>
    <property type="gene ID" value="WBGene00281919"/>
</dbReference>
<feature type="compositionally biased region" description="Polar residues" evidence="1">
    <location>
        <begin position="23"/>
        <end position="34"/>
    </location>
</feature>
<protein>
    <submittedName>
        <fullName evidence="2">Uncharacterized protein</fullName>
    </submittedName>
</protein>
<accession>A0A8R1V150</accession>
<evidence type="ECO:0000313" key="2">
    <source>
        <dbReference type="EnsemblMetazoa" id="PPA43550.1"/>
    </source>
</evidence>
<feature type="region of interest" description="Disordered" evidence="1">
    <location>
        <begin position="1"/>
        <end position="75"/>
    </location>
</feature>
<keyword evidence="3" id="KW-1185">Reference proteome</keyword>
<accession>A0A2A6C676</accession>
<reference evidence="3" key="1">
    <citation type="journal article" date="2008" name="Nat. Genet.">
        <title>The Pristionchus pacificus genome provides a unique perspective on nematode lifestyle and parasitism.</title>
        <authorList>
            <person name="Dieterich C."/>
            <person name="Clifton S.W."/>
            <person name="Schuster L.N."/>
            <person name="Chinwalla A."/>
            <person name="Delehaunty K."/>
            <person name="Dinkelacker I."/>
            <person name="Fulton L."/>
            <person name="Fulton R."/>
            <person name="Godfrey J."/>
            <person name="Minx P."/>
            <person name="Mitreva M."/>
            <person name="Roeseler W."/>
            <person name="Tian H."/>
            <person name="Witte H."/>
            <person name="Yang S.P."/>
            <person name="Wilson R.K."/>
            <person name="Sommer R.J."/>
        </authorList>
    </citation>
    <scope>NUCLEOTIDE SEQUENCE [LARGE SCALE GENOMIC DNA]</scope>
    <source>
        <strain evidence="3">PS312</strain>
    </source>
</reference>
<reference evidence="2" key="2">
    <citation type="submission" date="2022-06" db="UniProtKB">
        <authorList>
            <consortium name="EnsemblMetazoa"/>
        </authorList>
    </citation>
    <scope>IDENTIFICATION</scope>
    <source>
        <strain evidence="2">PS312</strain>
    </source>
</reference>
<name>A0A2A6C676_PRIPA</name>
<dbReference type="AlphaFoldDB" id="A0A2A6C676"/>
<dbReference type="Proteomes" id="UP000005239">
    <property type="component" value="Unassembled WGS sequence"/>
</dbReference>